<dbReference type="InterPro" id="IPR007310">
    <property type="entry name" value="Aerobactin_biosyn_IucA/IucC_N"/>
</dbReference>
<dbReference type="PANTHER" id="PTHR34384">
    <property type="entry name" value="L-2,3-DIAMINOPROPANOATE--CITRATE LIGASE"/>
    <property type="match status" value="1"/>
</dbReference>
<evidence type="ECO:0000313" key="5">
    <source>
        <dbReference type="Proteomes" id="UP001375382"/>
    </source>
</evidence>
<evidence type="ECO:0000259" key="2">
    <source>
        <dbReference type="Pfam" id="PF04183"/>
    </source>
</evidence>
<dbReference type="Pfam" id="PF06276">
    <property type="entry name" value="FhuF"/>
    <property type="match status" value="1"/>
</dbReference>
<dbReference type="EMBL" id="JALAAR010000003">
    <property type="protein sequence ID" value="MEH8016443.1"/>
    <property type="molecule type" value="Genomic_DNA"/>
</dbReference>
<proteinExistence type="inferred from homology"/>
<protein>
    <submittedName>
        <fullName evidence="4">Short-chain oxidoreductase</fullName>
    </submittedName>
</protein>
<evidence type="ECO:0000256" key="1">
    <source>
        <dbReference type="ARBA" id="ARBA00007832"/>
    </source>
</evidence>
<dbReference type="InterPro" id="IPR022770">
    <property type="entry name" value="IucA/IucC-like_C"/>
</dbReference>
<dbReference type="Pfam" id="PF04183">
    <property type="entry name" value="IucA_IucC"/>
    <property type="match status" value="1"/>
</dbReference>
<accession>A0ABU8C3E7</accession>
<dbReference type="PANTHER" id="PTHR34384:SF5">
    <property type="entry name" value="L-2,3-DIAMINOPROPANOATE--CITRATE LIGASE"/>
    <property type="match status" value="1"/>
</dbReference>
<dbReference type="Proteomes" id="UP001375382">
    <property type="component" value="Unassembled WGS sequence"/>
</dbReference>
<evidence type="ECO:0000313" key="4">
    <source>
        <dbReference type="EMBL" id="MEH8016443.1"/>
    </source>
</evidence>
<dbReference type="InterPro" id="IPR037455">
    <property type="entry name" value="LucA/IucC-like"/>
</dbReference>
<comment type="similarity">
    <text evidence="1">Belongs to the IucA/IucC family.</text>
</comment>
<dbReference type="Gene3D" id="1.10.510.40">
    <property type="match status" value="1"/>
</dbReference>
<keyword evidence="5" id="KW-1185">Reference proteome</keyword>
<name>A0ABU8C3E7_9GAMM</name>
<evidence type="ECO:0000259" key="3">
    <source>
        <dbReference type="Pfam" id="PF06276"/>
    </source>
</evidence>
<feature type="domain" description="Aerobactin siderophore biosynthesis IucA/IucC-like C-terminal" evidence="3">
    <location>
        <begin position="422"/>
        <end position="583"/>
    </location>
</feature>
<sequence length="622" mass="70095">MAFQARHVADNASFQAFVNAYLREIQPGVWHSGCQWQRCCGLAIDPQSQYVIELQLANTGQRLAIGVAYRSVVGRHRLTACYQLQTASLDWQPLDSISAIMLLIQEIYAQPQRRAEVSEQQLELTARTLESHQIMTQYLQARFDDPLLHSTRFIDSEQSILFGHWLHPTPKSRQGMHRWQHAHYAPELKGRFKLHFFAAAAERVIQNSALTQSAAQIVADIAWREPDTALRRQAEQLCQQGMVLLAVHPLQAQWLVTQHNIQQLLGTEQLVDIGPLGPLFTATSSVRTLYCDELNYMVKVSIPVKITNSLRINMHYELEAGVALARLLSSNGFSQRQPEFRLIADPAYLSLALPQQQESGFELIIRDNPFYQQSADTGLAGVQSLAALLQEPVLPAQPSRLAKIIMQLSQQQGTSLQQTSLDWFNRYWQCAIAPAIQLFDQLGIALEAHQQNSILELSNGYPGAYYYRDNQGFYLAESQRDSLLQLEPGLQQCAKLFYPDAVICDRFSYYLIINQLFAVINRFGLDDLLSEALLLQEARNRLLSLLPRMSERGRALIASILYRQTIPCKGNLLTRVEDVDELQADNELAVYTRISNPLYTASKLAGPASGDESSAEVALELA</sequence>
<gene>
    <name evidence="4" type="ORF">MN202_04315</name>
</gene>
<organism evidence="4 5">
    <name type="scientific">Rheinheimera muenzenbergensis</name>
    <dbReference type="NCBI Taxonomy" id="1193628"/>
    <lineage>
        <taxon>Bacteria</taxon>
        <taxon>Pseudomonadati</taxon>
        <taxon>Pseudomonadota</taxon>
        <taxon>Gammaproteobacteria</taxon>
        <taxon>Chromatiales</taxon>
        <taxon>Chromatiaceae</taxon>
        <taxon>Rheinheimera</taxon>
    </lineage>
</organism>
<dbReference type="RefSeq" id="WP_335734863.1">
    <property type="nucleotide sequence ID" value="NZ_JALAAR010000003.1"/>
</dbReference>
<comment type="caution">
    <text evidence="4">The sequence shown here is derived from an EMBL/GenBank/DDBJ whole genome shotgun (WGS) entry which is preliminary data.</text>
</comment>
<reference evidence="4 5" key="1">
    <citation type="journal article" date="2023" name="Ecotoxicol. Environ. Saf.">
        <title>Mercury remediation potential of mercury-resistant strain Rheinheimera metallidurans sp. nov. isolated from a municipal waste dumping site.</title>
        <authorList>
            <person name="Yadav V."/>
            <person name="Manjhi A."/>
            <person name="Vadakedath N."/>
        </authorList>
    </citation>
    <scope>NUCLEOTIDE SEQUENCE [LARGE SCALE GENOMIC DNA]</scope>
    <source>
        <strain evidence="4 5">E-49</strain>
    </source>
</reference>
<feature type="domain" description="Aerobactin siderophore biosynthesis IucA/IucC N-terminal" evidence="2">
    <location>
        <begin position="153"/>
        <end position="389"/>
    </location>
</feature>